<organism evidence="3">
    <name type="scientific">Paenibacillus ihbetae</name>
    <dbReference type="NCBI Taxonomy" id="1870820"/>
    <lineage>
        <taxon>Bacteria</taxon>
        <taxon>Bacillati</taxon>
        <taxon>Bacillota</taxon>
        <taxon>Bacilli</taxon>
        <taxon>Bacillales</taxon>
        <taxon>Paenibacillaceae</taxon>
        <taxon>Paenibacillus</taxon>
    </lineage>
</organism>
<name>A0A1B2DY48_9BACL</name>
<dbReference type="AlphaFoldDB" id="A0A1B2DY48"/>
<dbReference type="RefSeq" id="WP_099477321.1">
    <property type="nucleotide sequence ID" value="NZ_CP016809.1"/>
</dbReference>
<dbReference type="InterPro" id="IPR003680">
    <property type="entry name" value="Flavodoxin_fold"/>
</dbReference>
<proteinExistence type="predicted"/>
<sequence>MNILVIAAHPNLENSRANRALLDAIQGLENVHIHDLYKEYPDWHIDVKREQELLLGYERIVFQFPFYWYSCTPLLKKWFDDVLVPGWAFGPDGNHLKDKEFMVATTVGGSENGYRAGGDNWFTVSELLRPIQATMTRCKGKFLPPYAMYDADRLTSQQFREQAARYAEHIQAGVKQLVH</sequence>
<dbReference type="EMBL" id="CP016809">
    <property type="protein sequence ID" value="ANY72674.1"/>
    <property type="molecule type" value="Genomic_DNA"/>
</dbReference>
<protein>
    <submittedName>
        <fullName evidence="3">General stress protein</fullName>
    </submittedName>
</protein>
<dbReference type="Gene3D" id="3.40.50.360">
    <property type="match status" value="1"/>
</dbReference>
<evidence type="ECO:0000256" key="1">
    <source>
        <dbReference type="ARBA" id="ARBA00023002"/>
    </source>
</evidence>
<dbReference type="KEGG" id="pib:BBD41_08775"/>
<dbReference type="Pfam" id="PF02525">
    <property type="entry name" value="Flavodoxin_2"/>
    <property type="match status" value="1"/>
</dbReference>
<evidence type="ECO:0000313" key="3">
    <source>
        <dbReference type="EMBL" id="ANY72674.1"/>
    </source>
</evidence>
<dbReference type="PANTHER" id="PTHR47307:SF1">
    <property type="entry name" value="GLUTATHIONE-REGULATED POTASSIUM-EFFLUX SYSTEM ANCILLARY PROTEIN KEFG"/>
    <property type="match status" value="1"/>
</dbReference>
<dbReference type="SUPFAM" id="SSF52218">
    <property type="entry name" value="Flavoproteins"/>
    <property type="match status" value="1"/>
</dbReference>
<dbReference type="InterPro" id="IPR029039">
    <property type="entry name" value="Flavoprotein-like_sf"/>
</dbReference>
<dbReference type="GO" id="GO:0009055">
    <property type="term" value="F:electron transfer activity"/>
    <property type="evidence" value="ECO:0007669"/>
    <property type="project" value="TreeGrafter"/>
</dbReference>
<dbReference type="GO" id="GO:0003955">
    <property type="term" value="F:NAD(P)H dehydrogenase (quinone) activity"/>
    <property type="evidence" value="ECO:0007669"/>
    <property type="project" value="TreeGrafter"/>
</dbReference>
<dbReference type="PANTHER" id="PTHR47307">
    <property type="entry name" value="GLUTATHIONE-REGULATED POTASSIUM-EFFLUX SYSTEM ANCILLARY PROTEIN KEFG"/>
    <property type="match status" value="1"/>
</dbReference>
<gene>
    <name evidence="3" type="ORF">BBD41_08775</name>
</gene>
<reference evidence="3" key="1">
    <citation type="submission" date="2016-08" db="EMBL/GenBank/DDBJ databases">
        <title>Complete Genome Seqeunce of Paenibacillus sp. nov. IHBB 9852 from high altitute lake of Indian trans-Himalayas.</title>
        <authorList>
            <person name="Kiran S."/>
            <person name="Swarnkar M.K."/>
            <person name="Rana A."/>
            <person name="Tewari R."/>
            <person name="Gulati A."/>
        </authorList>
    </citation>
    <scope>NUCLEOTIDE SEQUENCE [LARGE SCALE GENOMIC DNA]</scope>
    <source>
        <strain evidence="3">IHBB 9852</strain>
    </source>
</reference>
<accession>A0A1B2DY48</accession>
<dbReference type="GO" id="GO:0010181">
    <property type="term" value="F:FMN binding"/>
    <property type="evidence" value="ECO:0007669"/>
    <property type="project" value="TreeGrafter"/>
</dbReference>
<evidence type="ECO:0000259" key="2">
    <source>
        <dbReference type="Pfam" id="PF02525"/>
    </source>
</evidence>
<keyword evidence="1" id="KW-0560">Oxidoreductase</keyword>
<feature type="domain" description="Flavodoxin-like fold" evidence="2">
    <location>
        <begin position="1"/>
        <end position="169"/>
    </location>
</feature>
<dbReference type="InterPro" id="IPR046980">
    <property type="entry name" value="KefG/KefF"/>
</dbReference>